<accession>A0A9W6LIW9</accession>
<evidence type="ECO:0000259" key="1">
    <source>
        <dbReference type="Pfam" id="PF19054"/>
    </source>
</evidence>
<dbReference type="EMBL" id="BSDT01000001">
    <property type="protein sequence ID" value="GLI45028.1"/>
    <property type="molecule type" value="Genomic_DNA"/>
</dbReference>
<evidence type="ECO:0000313" key="3">
    <source>
        <dbReference type="Proteomes" id="UP001144313"/>
    </source>
</evidence>
<gene>
    <name evidence="2" type="ORF">GALLR39Z86_48780</name>
</gene>
<comment type="caution">
    <text evidence="2">The sequence shown here is derived from an EMBL/GenBank/DDBJ whole genome shotgun (WGS) entry which is preliminary data.</text>
</comment>
<dbReference type="RefSeq" id="WP_270115804.1">
    <property type="nucleotide sequence ID" value="NZ_BAAAOL010000001.1"/>
</dbReference>
<organism evidence="2 3">
    <name type="scientific">Glycomyces algeriensis</name>
    <dbReference type="NCBI Taxonomy" id="256037"/>
    <lineage>
        <taxon>Bacteria</taxon>
        <taxon>Bacillati</taxon>
        <taxon>Actinomycetota</taxon>
        <taxon>Actinomycetes</taxon>
        <taxon>Glycomycetales</taxon>
        <taxon>Glycomycetaceae</taxon>
        <taxon>Glycomyces</taxon>
    </lineage>
</organism>
<protein>
    <submittedName>
        <fullName evidence="2">Transcriptional regulator</fullName>
    </submittedName>
</protein>
<dbReference type="Pfam" id="PF19054">
    <property type="entry name" value="DUF5753"/>
    <property type="match status" value="1"/>
</dbReference>
<sequence length="267" mass="30510">MSTVSELRKVVGRELKAQRELAGEKITDPEAGAIIGSTRTLRRIEEGKSTRVTFAGIGRLLEYYGAPDKVRFEMERIWRFMDDKIWAQPSHAVENSGWDAYLEFERMAVGLDQYETTFVPGPLQSMGYMSRLFERGAAPERIPILIENRLARQTELIGKVDPVRLRFLFSEAVLRGGCDDQQLAHMLKLDAHPSVTIKFLPLADGPYPMLNVPFSVLSFRNTEEPSIVYLESPFERRFYEDSAAVGKYHQIFEGGLRQAKSLKEFQR</sequence>
<keyword evidence="3" id="KW-1185">Reference proteome</keyword>
<dbReference type="Proteomes" id="UP001144313">
    <property type="component" value="Unassembled WGS sequence"/>
</dbReference>
<proteinExistence type="predicted"/>
<dbReference type="AlphaFoldDB" id="A0A9W6LIW9"/>
<evidence type="ECO:0000313" key="2">
    <source>
        <dbReference type="EMBL" id="GLI45028.1"/>
    </source>
</evidence>
<name>A0A9W6LIW9_9ACTN</name>
<dbReference type="InterPro" id="IPR043917">
    <property type="entry name" value="DUF5753"/>
</dbReference>
<feature type="domain" description="DUF5753" evidence="1">
    <location>
        <begin position="100"/>
        <end position="261"/>
    </location>
</feature>
<reference evidence="2" key="1">
    <citation type="submission" date="2022-12" db="EMBL/GenBank/DDBJ databases">
        <title>Reference genome sequencing for broad-spectrum identification of bacterial and archaeal isolates by mass spectrometry.</title>
        <authorList>
            <person name="Sekiguchi Y."/>
            <person name="Tourlousse D.M."/>
        </authorList>
    </citation>
    <scope>NUCLEOTIDE SEQUENCE</scope>
    <source>
        <strain evidence="2">LLR39Z86</strain>
    </source>
</reference>